<dbReference type="InterPro" id="IPR036188">
    <property type="entry name" value="FAD/NAD-bd_sf"/>
</dbReference>
<dbReference type="SUPFAM" id="SSF51905">
    <property type="entry name" value="FAD/NAD(P)-binding domain"/>
    <property type="match status" value="1"/>
</dbReference>
<sequence>MTKWAEAVIIGGGIVGCSIAYNLARLGLKKICLFEKNYLASGATGRCGAGVRMQWGTRANCLLARESIRMYKQLPELLEISGDIEFKQGGYLLLAYTTKMVEQFQKNLALQNSLGIPARWVTPAEAKAIVPHLNTEGLLGATFCPQDGHCNPFAATYMYAAAARKLGVSIYTHTSVTGIVVENYRVKAVETEAGLVYTPIVVNAAGGYAAEINKLAGGAELPIYPERHEILVTEPVEAMQTPMVMSFYHNLYCQQVPHGSFLIGIGNPDEPKGINHRSSWQFLREAAQKVSALMPVLAKLTVVRQWAGVYDMTPDRQPILDEDERVAGLFVAAGFSGHGFMIAPMVGRLMAELITGSSLSLPIAMFRGRRFAEGNFFVEPAVV</sequence>
<dbReference type="RefSeq" id="WP_007289667.1">
    <property type="nucleotide sequence ID" value="NZ_AAWL01000011.1"/>
</dbReference>
<dbReference type="Gene3D" id="3.30.9.10">
    <property type="entry name" value="D-Amino Acid Oxidase, subunit A, domain 2"/>
    <property type="match status" value="1"/>
</dbReference>
<comment type="caution">
    <text evidence="3">The sequence shown here is derived from an EMBL/GenBank/DDBJ whole genome shotgun (WGS) entry which is preliminary data.</text>
</comment>
<dbReference type="GO" id="GO:0016491">
    <property type="term" value="F:oxidoreductase activity"/>
    <property type="evidence" value="ECO:0007669"/>
    <property type="project" value="UniProtKB-KW"/>
</dbReference>
<protein>
    <submittedName>
        <fullName evidence="3">FAD dependent oxidoreductase</fullName>
    </submittedName>
</protein>
<keyword evidence="1" id="KW-0560">Oxidoreductase</keyword>
<reference evidence="3 4" key="1">
    <citation type="submission" date="2007-01" db="EMBL/GenBank/DDBJ databases">
        <title>Annotation of the draft genome assembly of Thermosinus carboxydivorans Nor1.</title>
        <authorList>
            <consortium name="US DOE Joint Genome Institute (JGI-ORNL)"/>
            <person name="Larimer F."/>
            <person name="Land M."/>
            <person name="Hauser L."/>
        </authorList>
    </citation>
    <scope>NUCLEOTIDE SEQUENCE [LARGE SCALE GENOMIC DNA]</scope>
    <source>
        <strain evidence="3 4">Nor1</strain>
    </source>
</reference>
<dbReference type="EMBL" id="AAWL01000011">
    <property type="protein sequence ID" value="EAX47341.1"/>
    <property type="molecule type" value="Genomic_DNA"/>
</dbReference>
<dbReference type="PANTHER" id="PTHR13847">
    <property type="entry name" value="SARCOSINE DEHYDROGENASE-RELATED"/>
    <property type="match status" value="1"/>
</dbReference>
<dbReference type="Gene3D" id="3.50.50.60">
    <property type="entry name" value="FAD/NAD(P)-binding domain"/>
    <property type="match status" value="1"/>
</dbReference>
<dbReference type="PROSITE" id="PS51257">
    <property type="entry name" value="PROKAR_LIPOPROTEIN"/>
    <property type="match status" value="1"/>
</dbReference>
<accession>A1HRL2</accession>
<reference evidence="3 4" key="2">
    <citation type="submission" date="2007-01" db="EMBL/GenBank/DDBJ databases">
        <title>Sequencing of the draft genome and assembly of Thermosinus carboxydivorans Nor1.</title>
        <authorList>
            <consortium name="US DOE Joint Genome Institute (JGI-PGF)"/>
            <person name="Copeland A."/>
            <person name="Lucas S."/>
            <person name="Lapidus A."/>
            <person name="Barry K."/>
            <person name="Glavina del Rio T."/>
            <person name="Dalin E."/>
            <person name="Tice H."/>
            <person name="Bruce D."/>
            <person name="Pitluck S."/>
            <person name="Richardson P."/>
        </authorList>
    </citation>
    <scope>NUCLEOTIDE SEQUENCE [LARGE SCALE GENOMIC DNA]</scope>
    <source>
        <strain evidence="3 4">Nor1</strain>
    </source>
</reference>
<dbReference type="SUPFAM" id="SSF54373">
    <property type="entry name" value="FAD-linked reductases, C-terminal domain"/>
    <property type="match status" value="1"/>
</dbReference>
<dbReference type="AlphaFoldDB" id="A1HRL2"/>
<dbReference type="GO" id="GO:0005737">
    <property type="term" value="C:cytoplasm"/>
    <property type="evidence" value="ECO:0007669"/>
    <property type="project" value="TreeGrafter"/>
</dbReference>
<name>A1HRL2_9FIRM</name>
<keyword evidence="4" id="KW-1185">Reference proteome</keyword>
<evidence type="ECO:0000313" key="4">
    <source>
        <dbReference type="Proteomes" id="UP000005139"/>
    </source>
</evidence>
<evidence type="ECO:0000313" key="3">
    <source>
        <dbReference type="EMBL" id="EAX47341.1"/>
    </source>
</evidence>
<dbReference type="Proteomes" id="UP000005139">
    <property type="component" value="Unassembled WGS sequence"/>
</dbReference>
<dbReference type="OrthoDB" id="9794226at2"/>
<dbReference type="Pfam" id="PF01266">
    <property type="entry name" value="DAO"/>
    <property type="match status" value="1"/>
</dbReference>
<gene>
    <name evidence="3" type="ORF">TcarDRAFT_1359</name>
</gene>
<dbReference type="InterPro" id="IPR006076">
    <property type="entry name" value="FAD-dep_OxRdtase"/>
</dbReference>
<feature type="domain" description="FAD dependent oxidoreductase" evidence="2">
    <location>
        <begin position="7"/>
        <end position="353"/>
    </location>
</feature>
<evidence type="ECO:0000259" key="2">
    <source>
        <dbReference type="Pfam" id="PF01266"/>
    </source>
</evidence>
<dbReference type="eggNOG" id="COG0665">
    <property type="taxonomic scope" value="Bacteria"/>
</dbReference>
<organism evidence="3 4">
    <name type="scientific">Thermosinus carboxydivorans Nor1</name>
    <dbReference type="NCBI Taxonomy" id="401526"/>
    <lineage>
        <taxon>Bacteria</taxon>
        <taxon>Bacillati</taxon>
        <taxon>Bacillota</taxon>
        <taxon>Negativicutes</taxon>
        <taxon>Selenomonadales</taxon>
        <taxon>Sporomusaceae</taxon>
        <taxon>Thermosinus</taxon>
    </lineage>
</organism>
<dbReference type="PANTHER" id="PTHR13847:SF287">
    <property type="entry name" value="FAD-DEPENDENT OXIDOREDUCTASE DOMAIN-CONTAINING PROTEIN 1"/>
    <property type="match status" value="1"/>
</dbReference>
<evidence type="ECO:0000256" key="1">
    <source>
        <dbReference type="ARBA" id="ARBA00023002"/>
    </source>
</evidence>
<proteinExistence type="predicted"/>